<evidence type="ECO:0000256" key="1">
    <source>
        <dbReference type="ARBA" id="ARBA00004389"/>
    </source>
</evidence>
<evidence type="ECO:0000313" key="13">
    <source>
        <dbReference type="Proteomes" id="UP001549921"/>
    </source>
</evidence>
<keyword evidence="5 11" id="KW-0812">Transmembrane</keyword>
<evidence type="ECO:0000313" key="12">
    <source>
        <dbReference type="EMBL" id="KAL0808740.1"/>
    </source>
</evidence>
<dbReference type="InterPro" id="IPR009703">
    <property type="entry name" value="Selenoprotein_S"/>
</dbReference>
<keyword evidence="8 11" id="KW-1133">Transmembrane helix</keyword>
<comment type="caution">
    <text evidence="12">The sequence shown here is derived from an EMBL/GenBank/DDBJ whole genome shotgun (WGS) entry which is preliminary data.</text>
</comment>
<sequence length="158" mass="17971">MDPEYEERQRQYSLNPFTYVLQFLALYGWHVIGGAAALLCAVQALRPRYRRWLEAREDAEYHKNPDKALARMEAIQRAREKQQELLLAASQRAAEQQREREERKKQENLERLQKYGAAAGGQKLGTPDDDYLPLSGGASTSSYRPPKRSACKGGGCGR</sequence>
<evidence type="ECO:0000256" key="5">
    <source>
        <dbReference type="ARBA" id="ARBA00022692"/>
    </source>
</evidence>
<dbReference type="PANTHER" id="PTHR28621">
    <property type="entry name" value="SELENOPROTEIN S"/>
    <property type="match status" value="1"/>
</dbReference>
<name>A0ABD0S3T6_LOXSC</name>
<evidence type="ECO:0000256" key="2">
    <source>
        <dbReference type="ARBA" id="ARBA00004496"/>
    </source>
</evidence>
<evidence type="ECO:0000256" key="3">
    <source>
        <dbReference type="ARBA" id="ARBA00011034"/>
    </source>
</evidence>
<keyword evidence="9 11" id="KW-0472">Membrane</keyword>
<evidence type="ECO:0000256" key="6">
    <source>
        <dbReference type="ARBA" id="ARBA00022824"/>
    </source>
</evidence>
<dbReference type="PANTHER" id="PTHR28621:SF1">
    <property type="entry name" value="SELENOPROTEIN S"/>
    <property type="match status" value="1"/>
</dbReference>
<dbReference type="Pfam" id="PF06936">
    <property type="entry name" value="Selenoprotein_S"/>
    <property type="match status" value="1"/>
</dbReference>
<gene>
    <name evidence="12" type="ORF">ABMA28_013168</name>
</gene>
<accession>A0ABD0S3T6</accession>
<proteinExistence type="inferred from homology"/>
<organism evidence="12 13">
    <name type="scientific">Loxostege sticticalis</name>
    <name type="common">Beet webworm moth</name>
    <dbReference type="NCBI Taxonomy" id="481309"/>
    <lineage>
        <taxon>Eukaryota</taxon>
        <taxon>Metazoa</taxon>
        <taxon>Ecdysozoa</taxon>
        <taxon>Arthropoda</taxon>
        <taxon>Hexapoda</taxon>
        <taxon>Insecta</taxon>
        <taxon>Pterygota</taxon>
        <taxon>Neoptera</taxon>
        <taxon>Endopterygota</taxon>
        <taxon>Lepidoptera</taxon>
        <taxon>Glossata</taxon>
        <taxon>Ditrysia</taxon>
        <taxon>Pyraloidea</taxon>
        <taxon>Crambidae</taxon>
        <taxon>Pyraustinae</taxon>
        <taxon>Loxostege</taxon>
    </lineage>
</organism>
<dbReference type="GO" id="GO:0005789">
    <property type="term" value="C:endoplasmic reticulum membrane"/>
    <property type="evidence" value="ECO:0007669"/>
    <property type="project" value="UniProtKB-SubCell"/>
</dbReference>
<dbReference type="Gene3D" id="6.10.250.2950">
    <property type="match status" value="1"/>
</dbReference>
<evidence type="ECO:0000256" key="4">
    <source>
        <dbReference type="ARBA" id="ARBA00022490"/>
    </source>
</evidence>
<keyword evidence="6" id="KW-0256">Endoplasmic reticulum</keyword>
<keyword evidence="7" id="KW-0712">Selenocysteine</keyword>
<comment type="subcellular location">
    <subcellularLocation>
        <location evidence="2">Cytoplasm</location>
    </subcellularLocation>
    <subcellularLocation>
        <location evidence="1">Endoplasmic reticulum membrane</location>
        <topology evidence="1">Single-pass membrane protein</topology>
    </subcellularLocation>
</comment>
<dbReference type="EMBL" id="JBEDNZ010000031">
    <property type="protein sequence ID" value="KAL0808740.1"/>
    <property type="molecule type" value="Genomic_DNA"/>
</dbReference>
<dbReference type="Proteomes" id="UP001549921">
    <property type="component" value="Unassembled WGS sequence"/>
</dbReference>
<evidence type="ECO:0000256" key="11">
    <source>
        <dbReference type="SAM" id="Phobius"/>
    </source>
</evidence>
<protein>
    <recommendedName>
        <fullName evidence="14">Selenoprotein S</fullName>
    </recommendedName>
</protein>
<keyword evidence="4" id="KW-0963">Cytoplasm</keyword>
<feature type="region of interest" description="Disordered" evidence="10">
    <location>
        <begin position="88"/>
        <end position="158"/>
    </location>
</feature>
<feature type="compositionally biased region" description="Basic and acidic residues" evidence="10">
    <location>
        <begin position="95"/>
        <end position="113"/>
    </location>
</feature>
<dbReference type="AlphaFoldDB" id="A0ABD0S3T6"/>
<evidence type="ECO:0000256" key="7">
    <source>
        <dbReference type="ARBA" id="ARBA00022933"/>
    </source>
</evidence>
<evidence type="ECO:0000256" key="9">
    <source>
        <dbReference type="ARBA" id="ARBA00023136"/>
    </source>
</evidence>
<evidence type="ECO:0000256" key="8">
    <source>
        <dbReference type="ARBA" id="ARBA00022989"/>
    </source>
</evidence>
<evidence type="ECO:0008006" key="14">
    <source>
        <dbReference type="Google" id="ProtNLM"/>
    </source>
</evidence>
<feature type="transmembrane region" description="Helical" evidence="11">
    <location>
        <begin position="20"/>
        <end position="42"/>
    </location>
</feature>
<comment type="similarity">
    <text evidence="3">Belongs to the selenoprotein S family.</text>
</comment>
<evidence type="ECO:0000256" key="10">
    <source>
        <dbReference type="SAM" id="MobiDB-lite"/>
    </source>
</evidence>
<reference evidence="12 13" key="1">
    <citation type="submission" date="2024-06" db="EMBL/GenBank/DDBJ databases">
        <title>A chromosome-level genome assembly of beet webworm, Loxostege sticticalis.</title>
        <authorList>
            <person name="Zhang Y."/>
        </authorList>
    </citation>
    <scope>NUCLEOTIDE SEQUENCE [LARGE SCALE GENOMIC DNA]</scope>
    <source>
        <strain evidence="12">AQ028</strain>
        <tissue evidence="12">Male pupae</tissue>
    </source>
</reference>